<feature type="region of interest" description="Disordered" evidence="2">
    <location>
        <begin position="114"/>
        <end position="134"/>
    </location>
</feature>
<keyword evidence="4" id="KW-1185">Reference proteome</keyword>
<dbReference type="Proteomes" id="UP001217089">
    <property type="component" value="Unassembled WGS sequence"/>
</dbReference>
<dbReference type="EMBL" id="JARBDR010000246">
    <property type="protein sequence ID" value="KAJ8317531.1"/>
    <property type="molecule type" value="Genomic_DNA"/>
</dbReference>
<feature type="coiled-coil region" evidence="1">
    <location>
        <begin position="29"/>
        <end position="63"/>
    </location>
</feature>
<evidence type="ECO:0000256" key="1">
    <source>
        <dbReference type="SAM" id="Coils"/>
    </source>
</evidence>
<sequence>MVLPTNLKKRHSLRGIKLFPMIKCIKQGQSEQLKEYARLQKDMKTEELELEGIKKSVRDLTGEELVEILDLADRELDVREARWTLHCLIIYTNEVGQPKGQKLVDQSQTLGASTSTVSCDDNNNNKRKRLAGASSDDLEDKKVAKVEKLKELKGKVRTLCLQKDPSDSLILLTLEELAKCARKLGDDESETFEELARQANRHQTKLDISSLCLSVLGGKAADAISKAISKCLKEKQVEDKIKTEGKAEKRRNVVHKNSFSPLQNLYPPFMYSVPYKTNLSLLYISDGEPRYDVPFVNVPDWELESGFDPTQIFIRDMPAWLTLKSGEIPSPANCPCAEDVLKNDASFDIELLPLCDPDEFVCGQIHNNISEWEKILDKGITEDISCI</sequence>
<accession>A0ABQ9FMY5</accession>
<evidence type="ECO:0000313" key="4">
    <source>
        <dbReference type="Proteomes" id="UP001217089"/>
    </source>
</evidence>
<proteinExistence type="predicted"/>
<name>A0ABQ9FMY5_TEGGR</name>
<gene>
    <name evidence="3" type="ORF">KUTeg_005435</name>
</gene>
<protein>
    <submittedName>
        <fullName evidence="3">Uncharacterized protein</fullName>
    </submittedName>
</protein>
<reference evidence="3 4" key="1">
    <citation type="submission" date="2022-12" db="EMBL/GenBank/DDBJ databases">
        <title>Chromosome-level genome of Tegillarca granosa.</title>
        <authorList>
            <person name="Kim J."/>
        </authorList>
    </citation>
    <scope>NUCLEOTIDE SEQUENCE [LARGE SCALE GENOMIC DNA]</scope>
    <source>
        <strain evidence="3">Teg-2019</strain>
        <tissue evidence="3">Adductor muscle</tissue>
    </source>
</reference>
<organism evidence="3 4">
    <name type="scientific">Tegillarca granosa</name>
    <name type="common">Malaysian cockle</name>
    <name type="synonym">Anadara granosa</name>
    <dbReference type="NCBI Taxonomy" id="220873"/>
    <lineage>
        <taxon>Eukaryota</taxon>
        <taxon>Metazoa</taxon>
        <taxon>Spiralia</taxon>
        <taxon>Lophotrochozoa</taxon>
        <taxon>Mollusca</taxon>
        <taxon>Bivalvia</taxon>
        <taxon>Autobranchia</taxon>
        <taxon>Pteriomorphia</taxon>
        <taxon>Arcoida</taxon>
        <taxon>Arcoidea</taxon>
        <taxon>Arcidae</taxon>
        <taxon>Tegillarca</taxon>
    </lineage>
</organism>
<evidence type="ECO:0000313" key="3">
    <source>
        <dbReference type="EMBL" id="KAJ8317531.1"/>
    </source>
</evidence>
<comment type="caution">
    <text evidence="3">The sequence shown here is derived from an EMBL/GenBank/DDBJ whole genome shotgun (WGS) entry which is preliminary data.</text>
</comment>
<keyword evidence="1" id="KW-0175">Coiled coil</keyword>
<evidence type="ECO:0000256" key="2">
    <source>
        <dbReference type="SAM" id="MobiDB-lite"/>
    </source>
</evidence>